<dbReference type="SUPFAM" id="SSF81660">
    <property type="entry name" value="Metal cation-transporting ATPase, ATP-binding domain N"/>
    <property type="match status" value="1"/>
</dbReference>
<dbReference type="NCBIfam" id="TIGR01494">
    <property type="entry name" value="ATPase_P-type"/>
    <property type="match status" value="2"/>
</dbReference>
<dbReference type="FunFam" id="3.30.70.100:FF:000001">
    <property type="entry name" value="ATPase copper transporting beta"/>
    <property type="match status" value="2"/>
</dbReference>
<evidence type="ECO:0000256" key="5">
    <source>
        <dbReference type="ARBA" id="ARBA00022692"/>
    </source>
</evidence>
<dbReference type="InterPro" id="IPR006121">
    <property type="entry name" value="HMA_dom"/>
</dbReference>
<feature type="transmembrane region" description="Helical" evidence="18">
    <location>
        <begin position="472"/>
        <end position="495"/>
    </location>
</feature>
<evidence type="ECO:0000313" key="20">
    <source>
        <dbReference type="EMBL" id="ODV68748.1"/>
    </source>
</evidence>
<dbReference type="InterPro" id="IPR023298">
    <property type="entry name" value="ATPase_P-typ_TM_dom_sf"/>
</dbReference>
<dbReference type="GO" id="GO:0005507">
    <property type="term" value="F:copper ion binding"/>
    <property type="evidence" value="ECO:0007669"/>
    <property type="project" value="EnsemblFungi"/>
</dbReference>
<feature type="transmembrane region" description="Helical" evidence="18">
    <location>
        <begin position="1124"/>
        <end position="1145"/>
    </location>
</feature>
<evidence type="ECO:0000256" key="7">
    <source>
        <dbReference type="ARBA" id="ARBA00022737"/>
    </source>
</evidence>
<dbReference type="SUPFAM" id="SSF56784">
    <property type="entry name" value="HAD-like"/>
    <property type="match status" value="1"/>
</dbReference>
<feature type="domain" description="HMA" evidence="19">
    <location>
        <begin position="168"/>
        <end position="233"/>
    </location>
</feature>
<comment type="subcellular location">
    <subcellularLocation>
        <location evidence="1">Endomembrane system</location>
        <topology evidence="1">Multi-pass membrane protein</topology>
    </subcellularLocation>
    <subcellularLocation>
        <location evidence="18">Membrane</location>
    </subcellularLocation>
</comment>
<evidence type="ECO:0000256" key="15">
    <source>
        <dbReference type="ARBA" id="ARBA00023065"/>
    </source>
</evidence>
<feature type="transmembrane region" description="Helical" evidence="18">
    <location>
        <begin position="507"/>
        <end position="526"/>
    </location>
</feature>
<dbReference type="GO" id="GO:0006879">
    <property type="term" value="P:intracellular iron ion homeostasis"/>
    <property type="evidence" value="ECO:0007669"/>
    <property type="project" value="EnsemblFungi"/>
</dbReference>
<gene>
    <name evidence="20" type="ORF">HYPBUDRAFT_155821</name>
</gene>
<dbReference type="CDD" id="cd02094">
    <property type="entry name" value="P-type_ATPase_Cu-like"/>
    <property type="match status" value="1"/>
</dbReference>
<dbReference type="InterPro" id="IPR023299">
    <property type="entry name" value="ATPase_P-typ_cyto_dom_N"/>
</dbReference>
<feature type="domain" description="HMA" evidence="19">
    <location>
        <begin position="89"/>
        <end position="154"/>
    </location>
</feature>
<evidence type="ECO:0000256" key="10">
    <source>
        <dbReference type="ARBA" id="ARBA00022840"/>
    </source>
</evidence>
<evidence type="ECO:0000256" key="8">
    <source>
        <dbReference type="ARBA" id="ARBA00022741"/>
    </source>
</evidence>
<dbReference type="InterPro" id="IPR017969">
    <property type="entry name" value="Heavy-metal-associated_CS"/>
</dbReference>
<dbReference type="PRINTS" id="PR00942">
    <property type="entry name" value="CUATPASEI"/>
</dbReference>
<keyword evidence="10 18" id="KW-0067">ATP-binding</keyword>
<keyword evidence="7" id="KW-0677">Repeat</keyword>
<evidence type="ECO:0000256" key="3">
    <source>
        <dbReference type="ARBA" id="ARBA00012517"/>
    </source>
</evidence>
<evidence type="ECO:0000256" key="12">
    <source>
        <dbReference type="ARBA" id="ARBA00022967"/>
    </source>
</evidence>
<dbReference type="PROSITE" id="PS00154">
    <property type="entry name" value="ATPASE_E1_E2"/>
    <property type="match status" value="1"/>
</dbReference>
<keyword evidence="15" id="KW-0406">Ion transport</keyword>
<dbReference type="CDD" id="cd00371">
    <property type="entry name" value="HMA"/>
    <property type="match status" value="3"/>
</dbReference>
<dbReference type="Gene3D" id="3.40.1110.10">
    <property type="entry name" value="Calcium-transporting ATPase, cytoplasmic domain N"/>
    <property type="match status" value="1"/>
</dbReference>
<evidence type="ECO:0000256" key="16">
    <source>
        <dbReference type="ARBA" id="ARBA00023136"/>
    </source>
</evidence>
<dbReference type="SFLD" id="SFLDS00003">
    <property type="entry name" value="Haloacid_Dehalogenase"/>
    <property type="match status" value="1"/>
</dbReference>
<keyword evidence="5 18" id="KW-0812">Transmembrane</keyword>
<dbReference type="SUPFAM" id="SSF55008">
    <property type="entry name" value="HMA, heavy metal-associated domain"/>
    <property type="match status" value="3"/>
</dbReference>
<dbReference type="InterPro" id="IPR036412">
    <property type="entry name" value="HAD-like_sf"/>
</dbReference>
<evidence type="ECO:0000256" key="9">
    <source>
        <dbReference type="ARBA" id="ARBA00022796"/>
    </source>
</evidence>
<dbReference type="InterPro" id="IPR044492">
    <property type="entry name" value="P_typ_ATPase_HD_dom"/>
</dbReference>
<evidence type="ECO:0000313" key="21">
    <source>
        <dbReference type="Proteomes" id="UP000095085"/>
    </source>
</evidence>
<dbReference type="STRING" id="984485.A0A1E4RN94"/>
<proteinExistence type="inferred from homology"/>
<feature type="transmembrane region" description="Helical" evidence="18">
    <location>
        <begin position="735"/>
        <end position="759"/>
    </location>
</feature>
<keyword evidence="12" id="KW-1278">Translocase</keyword>
<dbReference type="SFLD" id="SFLDG00002">
    <property type="entry name" value="C1.7:_P-type_atpase_like"/>
    <property type="match status" value="1"/>
</dbReference>
<keyword evidence="16 18" id="KW-0472">Membrane</keyword>
<dbReference type="InterPro" id="IPR023214">
    <property type="entry name" value="HAD_sf"/>
</dbReference>
<dbReference type="GO" id="GO:0016887">
    <property type="term" value="F:ATP hydrolysis activity"/>
    <property type="evidence" value="ECO:0007669"/>
    <property type="project" value="InterPro"/>
</dbReference>
<dbReference type="Pfam" id="PF00122">
    <property type="entry name" value="E1-E2_ATPase"/>
    <property type="match status" value="1"/>
</dbReference>
<dbReference type="NCBIfam" id="TIGR00003">
    <property type="entry name" value="copper ion binding protein"/>
    <property type="match status" value="2"/>
</dbReference>
<evidence type="ECO:0000256" key="2">
    <source>
        <dbReference type="ARBA" id="ARBA00006024"/>
    </source>
</evidence>
<dbReference type="InterPro" id="IPR059000">
    <property type="entry name" value="ATPase_P-type_domA"/>
</dbReference>
<keyword evidence="6 18" id="KW-0479">Metal-binding</keyword>
<dbReference type="EMBL" id="KV454539">
    <property type="protein sequence ID" value="ODV68748.1"/>
    <property type="molecule type" value="Genomic_DNA"/>
</dbReference>
<dbReference type="GO" id="GO:0060003">
    <property type="term" value="P:copper ion export"/>
    <property type="evidence" value="ECO:0007669"/>
    <property type="project" value="EnsemblFungi"/>
</dbReference>
<dbReference type="PROSITE" id="PS50846">
    <property type="entry name" value="HMA_2"/>
    <property type="match status" value="3"/>
</dbReference>
<dbReference type="RefSeq" id="XP_020077815.1">
    <property type="nucleotide sequence ID" value="XM_020222148.1"/>
</dbReference>
<sequence length="1208" mass="131112">MSSEVILSVSGMTCGACSASITEAVSKIDGVSQVSVSLITEEAKVNYDESKVSAGQLIEGIEDCGFDAKLLPNHIQKKGILKNTAPETLVTTFNIEGMTCGACSASITEGVQALDGVLECSISLLTSSGSVKHVSSLLAESIKNTIEDCGFDASIESSRITSKSTHQYVTLISVGGMTCGACSSSITEAVQAMDGVSEVSVSLITEEALINHEESVTPDLIKQTIEDCGFDANVKSSNPISNDLNSNNDDDNEDETSLQIFGIKDDTDLVHLQYNIEAALNSLPGIAHFYLAFKNDHSSNGSSSTSVGNLSTPEQPLFTDSNSNGIQAIRLRDNHDYLENENLIDELSVIYDTQALGVRLLVDTLNNIDDDILFLIVNSVDQSLASQLRLLTRIADIKYWKNNLLKCIGFGIPTLILTHTEKMEFWKHTLLFPGFFLVTLIELIITTHVQFNLGSVFIKKFIQFIKLGGKNATMDVLVCISTMISYMFSILAIGLNVWSGNKDGPPTVLFDTSVMLITFISLGKWLENKAKGATSNALSKLLSLTPTNCTIVSNLEEYETFLKSKQINTEKKLPREENNLSSSTMTDLQTRNIGIDLIQTNDVAVVLPGGKIPADGEIVFGESEIDESLITGESLPVFKQQGDHVIGGSINGPDLIHIRVLRSGRKSQLQQIINLVRDSQVHKAPVQRFADYIAARFVPCVLILATITFAFWLFICYIAHVQSNLPLAFQKEPNGKFFVCLKLAISVIVVACPCALGLAAPTAVMVGTGVGAAHGALIKGGDVLEKANNINVILFDKTGTLTTGDMTLVNHKVILLENSKLNCEDWWNLLGSVECNSEHPIGRAITKEARDKLGLSFEEDNFNSIISDFKVLTGLGIRASIQLSNRSAEHKVFIGNDRMINEMFSHLKPVLQKYLNDELDQSVNTLAHVIIDGEYSGFYEFTDCLKPNAKQLIDYLTSQQNYIVGIVTGDNKGAAIKIGHELGINEGNVFSEISPVNKDKVIVDIKRRFGGAAYNETGDNSVCNVGVAFVGDGINDAPALAQADIGMAISSGTDIAIESADIVLIGQSQKSEVGDLYGVPIALGISHATFQRIKINFIWAAVYNLIMLPFAMGCFLPFNVMLPPIAAGASMAMSSVSVVISSLLLKNWKPPKGGLGDKFMGKRSRTGRIYNGVKRNFNFFKKNERKLHLRNESADFELLPNQSPEASP</sequence>
<dbReference type="GeneID" id="30996697"/>
<dbReference type="SUPFAM" id="SSF81653">
    <property type="entry name" value="Calcium ATPase, transduction domain A"/>
    <property type="match status" value="1"/>
</dbReference>
<dbReference type="InterPro" id="IPR036163">
    <property type="entry name" value="HMA_dom_sf"/>
</dbReference>
<reference evidence="21" key="1">
    <citation type="submission" date="2016-05" db="EMBL/GenBank/DDBJ databases">
        <title>Comparative genomics of biotechnologically important yeasts.</title>
        <authorList>
            <consortium name="DOE Joint Genome Institute"/>
            <person name="Riley R."/>
            <person name="Haridas S."/>
            <person name="Wolfe K.H."/>
            <person name="Lopes M.R."/>
            <person name="Hittinger C.T."/>
            <person name="Goker M."/>
            <person name="Salamov A."/>
            <person name="Wisecaver J."/>
            <person name="Long T.M."/>
            <person name="Aerts A.L."/>
            <person name="Barry K."/>
            <person name="Choi C."/>
            <person name="Clum A."/>
            <person name="Coughlan A.Y."/>
            <person name="Deshpande S."/>
            <person name="Douglass A.P."/>
            <person name="Hanson S.J."/>
            <person name="Klenk H.-P."/>
            <person name="Labutti K."/>
            <person name="Lapidus A."/>
            <person name="Lindquist E."/>
            <person name="Lipzen A."/>
            <person name="Meier-Kolthoff J.P."/>
            <person name="Ohm R.A."/>
            <person name="Otillar R.P."/>
            <person name="Pangilinan J."/>
            <person name="Peng Y."/>
            <person name="Rokas A."/>
            <person name="Rosa C.A."/>
            <person name="Scheuner C."/>
            <person name="Sibirny A.A."/>
            <person name="Slot J.C."/>
            <person name="Stielow J.B."/>
            <person name="Sun H."/>
            <person name="Kurtzman C.P."/>
            <person name="Blackwell M."/>
            <person name="Grigoriev I.V."/>
            <person name="Jeffries T.W."/>
        </authorList>
    </citation>
    <scope>NUCLEOTIDE SEQUENCE [LARGE SCALE GENOMIC DNA]</scope>
    <source>
        <strain evidence="21">NRRL Y-1933</strain>
    </source>
</reference>
<feature type="domain" description="HMA" evidence="19">
    <location>
        <begin position="3"/>
        <end position="69"/>
    </location>
</feature>
<keyword evidence="9" id="KW-0187">Copper transport</keyword>
<protein>
    <recommendedName>
        <fullName evidence="3">P-type Cu(+) transporter</fullName>
        <ecNumber evidence="3">7.2.2.8</ecNumber>
    </recommendedName>
    <alternativeName>
        <fullName evidence="17">Cu(2+)-ATPase</fullName>
    </alternativeName>
</protein>
<dbReference type="PROSITE" id="PS01047">
    <property type="entry name" value="HMA_1"/>
    <property type="match status" value="2"/>
</dbReference>
<evidence type="ECO:0000259" key="19">
    <source>
        <dbReference type="PROSITE" id="PS50846"/>
    </source>
</evidence>
<dbReference type="Gene3D" id="2.70.150.10">
    <property type="entry name" value="Calcium-transporting ATPase, cytoplasmic transduction domain A"/>
    <property type="match status" value="1"/>
</dbReference>
<dbReference type="NCBIfam" id="TIGR01525">
    <property type="entry name" value="ATPase-IB_hvy"/>
    <property type="match status" value="1"/>
</dbReference>
<keyword evidence="14" id="KW-0186">Copper</keyword>
<keyword evidence="4" id="KW-0813">Transport</keyword>
<evidence type="ECO:0000256" key="13">
    <source>
        <dbReference type="ARBA" id="ARBA00022989"/>
    </source>
</evidence>
<dbReference type="FunFam" id="2.70.150.10:FF:000002">
    <property type="entry name" value="Copper-transporting ATPase 1, putative"/>
    <property type="match status" value="1"/>
</dbReference>
<keyword evidence="13 18" id="KW-1133">Transmembrane helix</keyword>
<dbReference type="GO" id="GO:0043682">
    <property type="term" value="F:P-type divalent copper transporter activity"/>
    <property type="evidence" value="ECO:0007669"/>
    <property type="project" value="TreeGrafter"/>
</dbReference>
<evidence type="ECO:0000256" key="11">
    <source>
        <dbReference type="ARBA" id="ARBA00022842"/>
    </source>
</evidence>
<dbReference type="PANTHER" id="PTHR43520">
    <property type="entry name" value="ATP7, ISOFORM B"/>
    <property type="match status" value="1"/>
</dbReference>
<evidence type="ECO:0000256" key="1">
    <source>
        <dbReference type="ARBA" id="ARBA00004127"/>
    </source>
</evidence>
<dbReference type="Proteomes" id="UP000095085">
    <property type="component" value="Unassembled WGS sequence"/>
</dbReference>
<evidence type="ECO:0000256" key="4">
    <source>
        <dbReference type="ARBA" id="ARBA00022448"/>
    </source>
</evidence>
<keyword evidence="11" id="KW-0460">Magnesium</keyword>
<keyword evidence="8 18" id="KW-0547">Nucleotide-binding</keyword>
<dbReference type="SFLD" id="SFLDF00027">
    <property type="entry name" value="p-type_atpase"/>
    <property type="match status" value="1"/>
</dbReference>
<evidence type="ECO:0000256" key="14">
    <source>
        <dbReference type="ARBA" id="ARBA00023008"/>
    </source>
</evidence>
<dbReference type="InterPro" id="IPR001757">
    <property type="entry name" value="P_typ_ATPase"/>
</dbReference>
<dbReference type="InterPro" id="IPR027256">
    <property type="entry name" value="P-typ_ATPase_IB"/>
</dbReference>
<dbReference type="InterPro" id="IPR018303">
    <property type="entry name" value="ATPase_P-typ_P_site"/>
</dbReference>
<accession>A0A1E4RN94</accession>
<dbReference type="OrthoDB" id="432719at2759"/>
<dbReference type="GO" id="GO:0140581">
    <property type="term" value="F:P-type monovalent copper transporter activity"/>
    <property type="evidence" value="ECO:0007669"/>
    <property type="project" value="UniProtKB-EC"/>
</dbReference>
<feature type="transmembrane region" description="Helical" evidence="18">
    <location>
        <begin position="693"/>
        <end position="715"/>
    </location>
</feature>
<dbReference type="Pfam" id="PF00702">
    <property type="entry name" value="Hydrolase"/>
    <property type="match status" value="1"/>
</dbReference>
<dbReference type="GO" id="GO:0012510">
    <property type="term" value="C:trans-Golgi network transport vesicle membrane"/>
    <property type="evidence" value="ECO:0007669"/>
    <property type="project" value="EnsemblFungi"/>
</dbReference>
<dbReference type="PANTHER" id="PTHR43520:SF8">
    <property type="entry name" value="P-TYPE CU(+) TRANSPORTER"/>
    <property type="match status" value="1"/>
</dbReference>
<dbReference type="Gene3D" id="3.30.70.100">
    <property type="match status" value="3"/>
</dbReference>
<dbReference type="InterPro" id="IPR008250">
    <property type="entry name" value="ATPase_P-typ_transduc_dom_A_sf"/>
</dbReference>
<dbReference type="SUPFAM" id="SSF81665">
    <property type="entry name" value="Calcium ATPase, transmembrane domain M"/>
    <property type="match status" value="1"/>
</dbReference>
<feature type="transmembrane region" description="Helical" evidence="18">
    <location>
        <begin position="1097"/>
        <end position="1118"/>
    </location>
</feature>
<dbReference type="GO" id="GO:0005524">
    <property type="term" value="F:ATP binding"/>
    <property type="evidence" value="ECO:0007669"/>
    <property type="project" value="UniProtKB-UniRule"/>
</dbReference>
<dbReference type="PRINTS" id="PR00119">
    <property type="entry name" value="CATATPASE"/>
</dbReference>
<feature type="transmembrane region" description="Helical" evidence="18">
    <location>
        <begin position="430"/>
        <end position="451"/>
    </location>
</feature>
<dbReference type="Gene3D" id="3.40.50.1000">
    <property type="entry name" value="HAD superfamily/HAD-like"/>
    <property type="match status" value="1"/>
</dbReference>
<dbReference type="Pfam" id="PF00403">
    <property type="entry name" value="HMA"/>
    <property type="match status" value="3"/>
</dbReference>
<name>A0A1E4RN94_9ASCO</name>
<comment type="similarity">
    <text evidence="2 18">Belongs to the cation transport ATPase (P-type) (TC 3.A.3) family. Type IB subfamily.</text>
</comment>
<keyword evidence="21" id="KW-1185">Reference proteome</keyword>
<dbReference type="InterPro" id="IPR006122">
    <property type="entry name" value="HMA_Cu_ion-bd"/>
</dbReference>
<dbReference type="GO" id="GO:0055070">
    <property type="term" value="P:copper ion homeostasis"/>
    <property type="evidence" value="ECO:0007669"/>
    <property type="project" value="TreeGrafter"/>
</dbReference>
<evidence type="ECO:0000256" key="18">
    <source>
        <dbReference type="RuleBase" id="RU362081"/>
    </source>
</evidence>
<dbReference type="FunFam" id="3.30.70.100:FF:000043">
    <property type="entry name" value="Copper-transporting ATPase 2"/>
    <property type="match status" value="1"/>
</dbReference>
<evidence type="ECO:0000256" key="6">
    <source>
        <dbReference type="ARBA" id="ARBA00022723"/>
    </source>
</evidence>
<evidence type="ECO:0000256" key="17">
    <source>
        <dbReference type="ARBA" id="ARBA00080126"/>
    </source>
</evidence>
<organism evidence="20 21">
    <name type="scientific">Hyphopichia burtonii NRRL Y-1933</name>
    <dbReference type="NCBI Taxonomy" id="984485"/>
    <lineage>
        <taxon>Eukaryota</taxon>
        <taxon>Fungi</taxon>
        <taxon>Dikarya</taxon>
        <taxon>Ascomycota</taxon>
        <taxon>Saccharomycotina</taxon>
        <taxon>Pichiomycetes</taxon>
        <taxon>Debaryomycetaceae</taxon>
        <taxon>Hyphopichia</taxon>
    </lineage>
</organism>
<dbReference type="AlphaFoldDB" id="A0A1E4RN94"/>
<dbReference type="EC" id="7.2.2.8" evidence="3"/>